<accession>A0ABP7A9W2</accession>
<comment type="caution">
    <text evidence="1">The sequence shown here is derived from an EMBL/GenBank/DDBJ whole genome shotgun (WGS) entry which is preliminary data.</text>
</comment>
<protein>
    <submittedName>
        <fullName evidence="1">Uncharacterized protein</fullName>
    </submittedName>
</protein>
<sequence>MAHRGIHHRPNTVPARPATAAAALRRAGPHTVADDVEQLGAGLGPRPGQGVIECWVNVYLRVGRARDLHQG</sequence>
<dbReference type="Proteomes" id="UP001501074">
    <property type="component" value="Unassembled WGS sequence"/>
</dbReference>
<gene>
    <name evidence="1" type="ORF">GCM10022223_50960</name>
</gene>
<evidence type="ECO:0000313" key="1">
    <source>
        <dbReference type="EMBL" id="GAA3627485.1"/>
    </source>
</evidence>
<reference evidence="2" key="1">
    <citation type="journal article" date="2019" name="Int. J. Syst. Evol. Microbiol.">
        <title>The Global Catalogue of Microorganisms (GCM) 10K type strain sequencing project: providing services to taxonomists for standard genome sequencing and annotation.</title>
        <authorList>
            <consortium name="The Broad Institute Genomics Platform"/>
            <consortium name="The Broad Institute Genome Sequencing Center for Infectious Disease"/>
            <person name="Wu L."/>
            <person name="Ma J."/>
        </authorList>
    </citation>
    <scope>NUCLEOTIDE SEQUENCE [LARGE SCALE GENOMIC DNA]</scope>
    <source>
        <strain evidence="2">JCM 16902</strain>
    </source>
</reference>
<dbReference type="EMBL" id="BAAAZO010000010">
    <property type="protein sequence ID" value="GAA3627485.1"/>
    <property type="molecule type" value="Genomic_DNA"/>
</dbReference>
<proteinExistence type="predicted"/>
<name>A0ABP7A9W2_9ACTN</name>
<keyword evidence="2" id="KW-1185">Reference proteome</keyword>
<evidence type="ECO:0000313" key="2">
    <source>
        <dbReference type="Proteomes" id="UP001501074"/>
    </source>
</evidence>
<organism evidence="1 2">
    <name type="scientific">Kineosporia mesophila</name>
    <dbReference type="NCBI Taxonomy" id="566012"/>
    <lineage>
        <taxon>Bacteria</taxon>
        <taxon>Bacillati</taxon>
        <taxon>Actinomycetota</taxon>
        <taxon>Actinomycetes</taxon>
        <taxon>Kineosporiales</taxon>
        <taxon>Kineosporiaceae</taxon>
        <taxon>Kineosporia</taxon>
    </lineage>
</organism>